<dbReference type="AlphaFoldDB" id="A0A4Q5J051"/>
<feature type="transmembrane region" description="Helical" evidence="2">
    <location>
        <begin position="34"/>
        <end position="55"/>
    </location>
</feature>
<evidence type="ECO:0000256" key="2">
    <source>
        <dbReference type="SAM" id="Phobius"/>
    </source>
</evidence>
<feature type="transmembrane region" description="Helical" evidence="2">
    <location>
        <begin position="115"/>
        <end position="136"/>
    </location>
</feature>
<keyword evidence="2" id="KW-1133">Transmembrane helix</keyword>
<keyword evidence="2" id="KW-0472">Membrane</keyword>
<dbReference type="RefSeq" id="WP_129987458.1">
    <property type="nucleotide sequence ID" value="NZ_SDPU01000022.1"/>
</dbReference>
<dbReference type="EMBL" id="SDPU01000022">
    <property type="protein sequence ID" value="RYU11870.1"/>
    <property type="molecule type" value="Genomic_DNA"/>
</dbReference>
<sequence>MSVPSGDPAVREVADPDEPHGSPGPRRAGALDDVVAVLGVYVALGVLGAVLWWLLVEPALFTKAASGGLGMGEGQLGERFNADAWYAVIAGIGGLLSGTALSWWRSRDPLLTSALVLGGSLVAAGVMSVLGGWLGPPDPQSVAATVAVGATVPTQLAVDATVCYLVWPVTAMIGCLIVLWSPPPVDQP</sequence>
<gene>
    <name evidence="3" type="ORF">ETU37_11450</name>
</gene>
<dbReference type="Proteomes" id="UP000291189">
    <property type="component" value="Unassembled WGS sequence"/>
</dbReference>
<protein>
    <recommendedName>
        <fullName evidence="5">DUF2567 domain-containing protein</fullName>
    </recommendedName>
</protein>
<keyword evidence="4" id="KW-1185">Reference proteome</keyword>
<keyword evidence="2" id="KW-0812">Transmembrane</keyword>
<proteinExistence type="predicted"/>
<evidence type="ECO:0000313" key="4">
    <source>
        <dbReference type="Proteomes" id="UP000291189"/>
    </source>
</evidence>
<evidence type="ECO:0000313" key="3">
    <source>
        <dbReference type="EMBL" id="RYU11870.1"/>
    </source>
</evidence>
<feature type="region of interest" description="Disordered" evidence="1">
    <location>
        <begin position="1"/>
        <end position="27"/>
    </location>
</feature>
<accession>A0A4Q5J051</accession>
<reference evidence="3 4" key="1">
    <citation type="submission" date="2019-01" db="EMBL/GenBank/DDBJ databases">
        <title>Nocardioides guangzhouensis sp. nov., an actinobacterium isolated from soil.</title>
        <authorList>
            <person name="Fu Y."/>
            <person name="Cai Y."/>
            <person name="Lin Z."/>
            <person name="Chen P."/>
        </authorList>
    </citation>
    <scope>NUCLEOTIDE SEQUENCE [LARGE SCALE GENOMIC DNA]</scope>
    <source>
        <strain evidence="3 4">NBRC 105384</strain>
    </source>
</reference>
<feature type="transmembrane region" description="Helical" evidence="2">
    <location>
        <begin position="156"/>
        <end position="180"/>
    </location>
</feature>
<name>A0A4Q5J051_9ACTN</name>
<evidence type="ECO:0000256" key="1">
    <source>
        <dbReference type="SAM" id="MobiDB-lite"/>
    </source>
</evidence>
<comment type="caution">
    <text evidence="3">The sequence shown here is derived from an EMBL/GenBank/DDBJ whole genome shotgun (WGS) entry which is preliminary data.</text>
</comment>
<feature type="compositionally biased region" description="Basic and acidic residues" evidence="1">
    <location>
        <begin position="9"/>
        <end position="20"/>
    </location>
</feature>
<feature type="transmembrane region" description="Helical" evidence="2">
    <location>
        <begin position="84"/>
        <end position="103"/>
    </location>
</feature>
<organism evidence="3 4">
    <name type="scientific">Nocardioides iriomotensis</name>
    <dbReference type="NCBI Taxonomy" id="715784"/>
    <lineage>
        <taxon>Bacteria</taxon>
        <taxon>Bacillati</taxon>
        <taxon>Actinomycetota</taxon>
        <taxon>Actinomycetes</taxon>
        <taxon>Propionibacteriales</taxon>
        <taxon>Nocardioidaceae</taxon>
        <taxon>Nocardioides</taxon>
    </lineage>
</organism>
<evidence type="ECO:0008006" key="5">
    <source>
        <dbReference type="Google" id="ProtNLM"/>
    </source>
</evidence>